<dbReference type="EMBL" id="BARS01054274">
    <property type="protein sequence ID" value="GAG47251.1"/>
    <property type="molecule type" value="Genomic_DNA"/>
</dbReference>
<name>X0ZFY4_9ZZZZ</name>
<dbReference type="AlphaFoldDB" id="X0ZFY4"/>
<organism evidence="2">
    <name type="scientific">marine sediment metagenome</name>
    <dbReference type="NCBI Taxonomy" id="412755"/>
    <lineage>
        <taxon>unclassified sequences</taxon>
        <taxon>metagenomes</taxon>
        <taxon>ecological metagenomes</taxon>
    </lineage>
</organism>
<reference evidence="2" key="1">
    <citation type="journal article" date="2014" name="Front. Microbiol.">
        <title>High frequency of phylogenetically diverse reductive dehalogenase-homologous genes in deep subseafloor sedimentary metagenomes.</title>
        <authorList>
            <person name="Kawai M."/>
            <person name="Futagami T."/>
            <person name="Toyoda A."/>
            <person name="Takaki Y."/>
            <person name="Nishi S."/>
            <person name="Hori S."/>
            <person name="Arai W."/>
            <person name="Tsubouchi T."/>
            <person name="Morono Y."/>
            <person name="Uchiyama I."/>
            <person name="Ito T."/>
            <person name="Fujiyama A."/>
            <person name="Inagaki F."/>
            <person name="Takami H."/>
        </authorList>
    </citation>
    <scope>NUCLEOTIDE SEQUENCE</scope>
    <source>
        <strain evidence="2">Expedition CK06-06</strain>
    </source>
</reference>
<protein>
    <submittedName>
        <fullName evidence="2">Uncharacterized protein</fullName>
    </submittedName>
</protein>
<sequence length="143" mass="15501">MTKAPGHLPVPEPVSKQKSFPWDAPDFPTRRTAPLWSRLTVLADISQSTSEVIRYLEGFGASVHRKPIRADFAIGTLGIERRRGDRLAASAGEGTLLRESLVLARGFKHRLLLCEGAPGPPSTARAAWGAIQEIALKAEVPVL</sequence>
<accession>X0ZFY4</accession>
<feature type="non-terminal residue" evidence="2">
    <location>
        <position position="143"/>
    </location>
</feature>
<feature type="region of interest" description="Disordered" evidence="1">
    <location>
        <begin position="1"/>
        <end position="26"/>
    </location>
</feature>
<proteinExistence type="predicted"/>
<comment type="caution">
    <text evidence="2">The sequence shown here is derived from an EMBL/GenBank/DDBJ whole genome shotgun (WGS) entry which is preliminary data.</text>
</comment>
<gene>
    <name evidence="2" type="ORF">S01H1_80376</name>
</gene>
<evidence type="ECO:0000256" key="1">
    <source>
        <dbReference type="SAM" id="MobiDB-lite"/>
    </source>
</evidence>
<evidence type="ECO:0000313" key="2">
    <source>
        <dbReference type="EMBL" id="GAG47251.1"/>
    </source>
</evidence>